<sequence>MDIDQAIVQCSKGAYYETVWFPLVSFTAIRLGNRRFQKCPVHQRWELARMVPEEEWTDEVVAEAAKHHDSNIA</sequence>
<accession>A0ABW0FGH4</accession>
<organism evidence="1 2">
    <name type="scientific">Brachybacterium tyrofermentans</name>
    <dbReference type="NCBI Taxonomy" id="47848"/>
    <lineage>
        <taxon>Bacteria</taxon>
        <taxon>Bacillati</taxon>
        <taxon>Actinomycetota</taxon>
        <taxon>Actinomycetes</taxon>
        <taxon>Micrococcales</taxon>
        <taxon>Dermabacteraceae</taxon>
        <taxon>Brachybacterium</taxon>
    </lineage>
</organism>
<name>A0ABW0FGH4_9MICO</name>
<gene>
    <name evidence="1" type="ORF">ACFPK8_06540</name>
</gene>
<comment type="caution">
    <text evidence="1">The sequence shown here is derived from an EMBL/GenBank/DDBJ whole genome shotgun (WGS) entry which is preliminary data.</text>
</comment>
<dbReference type="Proteomes" id="UP001595937">
    <property type="component" value="Unassembled WGS sequence"/>
</dbReference>
<evidence type="ECO:0000313" key="1">
    <source>
        <dbReference type="EMBL" id="MFC5297164.1"/>
    </source>
</evidence>
<protein>
    <submittedName>
        <fullName evidence="1">Uncharacterized protein</fullName>
    </submittedName>
</protein>
<proteinExistence type="predicted"/>
<dbReference type="EMBL" id="JBHSLN010000020">
    <property type="protein sequence ID" value="MFC5297164.1"/>
    <property type="molecule type" value="Genomic_DNA"/>
</dbReference>
<evidence type="ECO:0000313" key="2">
    <source>
        <dbReference type="Proteomes" id="UP001595937"/>
    </source>
</evidence>
<reference evidence="2" key="1">
    <citation type="journal article" date="2019" name="Int. J. Syst. Evol. Microbiol.">
        <title>The Global Catalogue of Microorganisms (GCM) 10K type strain sequencing project: providing services to taxonomists for standard genome sequencing and annotation.</title>
        <authorList>
            <consortium name="The Broad Institute Genomics Platform"/>
            <consortium name="The Broad Institute Genome Sequencing Center for Infectious Disease"/>
            <person name="Wu L."/>
            <person name="Ma J."/>
        </authorList>
    </citation>
    <scope>NUCLEOTIDE SEQUENCE [LARGE SCALE GENOMIC DNA]</scope>
    <source>
        <strain evidence="2">CGMCC 1.16455</strain>
    </source>
</reference>
<dbReference type="GeneID" id="303297672"/>
<dbReference type="RefSeq" id="WP_226850689.1">
    <property type="nucleotide sequence ID" value="NZ_BAAAIR010000038.1"/>
</dbReference>
<keyword evidence="2" id="KW-1185">Reference proteome</keyword>